<organism evidence="2 3">
    <name type="scientific">Gimesia panareensis</name>
    <dbReference type="NCBI Taxonomy" id="2527978"/>
    <lineage>
        <taxon>Bacteria</taxon>
        <taxon>Pseudomonadati</taxon>
        <taxon>Planctomycetota</taxon>
        <taxon>Planctomycetia</taxon>
        <taxon>Planctomycetales</taxon>
        <taxon>Planctomycetaceae</taxon>
        <taxon>Gimesia</taxon>
    </lineage>
</organism>
<dbReference type="RefSeq" id="WP_145458148.1">
    <property type="nucleotide sequence ID" value="NZ_CP036317.1"/>
</dbReference>
<feature type="transmembrane region" description="Helical" evidence="1">
    <location>
        <begin position="15"/>
        <end position="37"/>
    </location>
</feature>
<protein>
    <submittedName>
        <fullName evidence="2">Uncharacterized protein</fullName>
    </submittedName>
</protein>
<dbReference type="EMBL" id="CP036317">
    <property type="protein sequence ID" value="QDV20142.1"/>
    <property type="molecule type" value="Genomic_DNA"/>
</dbReference>
<evidence type="ECO:0000256" key="1">
    <source>
        <dbReference type="SAM" id="Phobius"/>
    </source>
</evidence>
<accession>A0A518FUX3</accession>
<keyword evidence="1" id="KW-0812">Transmembrane</keyword>
<evidence type="ECO:0000313" key="3">
    <source>
        <dbReference type="Proteomes" id="UP000320839"/>
    </source>
</evidence>
<sequence>MLDSSILVLGAANPLAALLAILFIAIPISALIGAFLLRAAVSMSNSLARAYEVSEPSLIKAFWIMLLVAYSNLFFRYSASVILAGTERTEVPFYLSSLVAFPFTFLFSSGLISGLLRTSFKRGMGILVCLAVILLLVYAVFFGIIFVVNSVGHTGS</sequence>
<feature type="transmembrane region" description="Helical" evidence="1">
    <location>
        <begin position="91"/>
        <end position="112"/>
    </location>
</feature>
<proteinExistence type="predicted"/>
<dbReference type="AlphaFoldDB" id="A0A518FUX3"/>
<keyword evidence="1" id="KW-1133">Transmembrane helix</keyword>
<keyword evidence="1" id="KW-0472">Membrane</keyword>
<reference evidence="2 3" key="1">
    <citation type="submission" date="2019-02" db="EMBL/GenBank/DDBJ databases">
        <title>Deep-cultivation of Planctomycetes and their phenomic and genomic characterization uncovers novel biology.</title>
        <authorList>
            <person name="Wiegand S."/>
            <person name="Jogler M."/>
            <person name="Boedeker C."/>
            <person name="Pinto D."/>
            <person name="Vollmers J."/>
            <person name="Rivas-Marin E."/>
            <person name="Kohn T."/>
            <person name="Peeters S.H."/>
            <person name="Heuer A."/>
            <person name="Rast P."/>
            <person name="Oberbeckmann S."/>
            <person name="Bunk B."/>
            <person name="Jeske O."/>
            <person name="Meyerdierks A."/>
            <person name="Storesund J.E."/>
            <person name="Kallscheuer N."/>
            <person name="Luecker S."/>
            <person name="Lage O.M."/>
            <person name="Pohl T."/>
            <person name="Merkel B.J."/>
            <person name="Hornburger P."/>
            <person name="Mueller R.-W."/>
            <person name="Bruemmer F."/>
            <person name="Labrenz M."/>
            <person name="Spormann A.M."/>
            <person name="Op den Camp H."/>
            <person name="Overmann J."/>
            <person name="Amann R."/>
            <person name="Jetten M.S.M."/>
            <person name="Mascher T."/>
            <person name="Medema M.H."/>
            <person name="Devos D.P."/>
            <person name="Kaster A.-K."/>
            <person name="Ovreas L."/>
            <person name="Rohde M."/>
            <person name="Galperin M.Y."/>
            <person name="Jogler C."/>
        </authorList>
    </citation>
    <scope>NUCLEOTIDE SEQUENCE [LARGE SCALE GENOMIC DNA]</scope>
    <source>
        <strain evidence="2 3">Pan153</strain>
    </source>
</reference>
<feature type="transmembrane region" description="Helical" evidence="1">
    <location>
        <begin position="124"/>
        <end position="148"/>
    </location>
</feature>
<evidence type="ECO:0000313" key="2">
    <source>
        <dbReference type="EMBL" id="QDV20142.1"/>
    </source>
</evidence>
<feature type="transmembrane region" description="Helical" evidence="1">
    <location>
        <begin position="58"/>
        <end position="79"/>
    </location>
</feature>
<dbReference type="Proteomes" id="UP000320839">
    <property type="component" value="Chromosome"/>
</dbReference>
<gene>
    <name evidence="2" type="ORF">Pan153_48140</name>
</gene>
<name>A0A518FUX3_9PLAN</name>